<comment type="subcellular location">
    <subcellularLocation>
        <location evidence="1">Cell membrane</location>
        <topology evidence="1">Multi-pass membrane protein</topology>
    </subcellularLocation>
</comment>
<dbReference type="InterPro" id="IPR036259">
    <property type="entry name" value="MFS_trans_sf"/>
</dbReference>
<evidence type="ECO:0000256" key="4">
    <source>
        <dbReference type="ARBA" id="ARBA00022989"/>
    </source>
</evidence>
<dbReference type="InterPro" id="IPR020846">
    <property type="entry name" value="MFS_dom"/>
</dbReference>
<evidence type="ECO:0000256" key="6">
    <source>
        <dbReference type="SAM" id="Phobius"/>
    </source>
</evidence>
<evidence type="ECO:0000256" key="1">
    <source>
        <dbReference type="ARBA" id="ARBA00004651"/>
    </source>
</evidence>
<dbReference type="InterPro" id="IPR011701">
    <property type="entry name" value="MFS"/>
</dbReference>
<proteinExistence type="predicted"/>
<evidence type="ECO:0000256" key="3">
    <source>
        <dbReference type="ARBA" id="ARBA00022692"/>
    </source>
</evidence>
<organism evidence="8 9">
    <name type="scientific">Cerasibacillus quisquiliarum</name>
    <dbReference type="NCBI Taxonomy" id="227865"/>
    <lineage>
        <taxon>Bacteria</taxon>
        <taxon>Bacillati</taxon>
        <taxon>Bacillota</taxon>
        <taxon>Bacilli</taxon>
        <taxon>Bacillales</taxon>
        <taxon>Bacillaceae</taxon>
        <taxon>Cerasibacillus</taxon>
    </lineage>
</organism>
<keyword evidence="4 6" id="KW-1133">Transmembrane helix</keyword>
<feature type="transmembrane region" description="Helical" evidence="6">
    <location>
        <begin position="91"/>
        <end position="109"/>
    </location>
</feature>
<gene>
    <name evidence="8" type="ORF">CQU01_18640</name>
</gene>
<evidence type="ECO:0000313" key="9">
    <source>
        <dbReference type="Proteomes" id="UP000321491"/>
    </source>
</evidence>
<dbReference type="Proteomes" id="UP000321491">
    <property type="component" value="Unassembled WGS sequence"/>
</dbReference>
<dbReference type="InterPro" id="IPR052714">
    <property type="entry name" value="MFS_Exporter"/>
</dbReference>
<evidence type="ECO:0000256" key="2">
    <source>
        <dbReference type="ARBA" id="ARBA00022448"/>
    </source>
</evidence>
<dbReference type="GO" id="GO:0022857">
    <property type="term" value="F:transmembrane transporter activity"/>
    <property type="evidence" value="ECO:0007669"/>
    <property type="project" value="InterPro"/>
</dbReference>
<dbReference type="SUPFAM" id="SSF103473">
    <property type="entry name" value="MFS general substrate transporter"/>
    <property type="match status" value="1"/>
</dbReference>
<feature type="domain" description="Major facilitator superfamily (MFS) profile" evidence="7">
    <location>
        <begin position="1"/>
        <end position="115"/>
    </location>
</feature>
<reference evidence="8 9" key="1">
    <citation type="submission" date="2019-07" db="EMBL/GenBank/DDBJ databases">
        <title>Whole genome shotgun sequence of Cerasibacillus quisquiliarum NBRC 102429.</title>
        <authorList>
            <person name="Hosoyama A."/>
            <person name="Uohara A."/>
            <person name="Ohji S."/>
            <person name="Ichikawa N."/>
        </authorList>
    </citation>
    <scope>NUCLEOTIDE SEQUENCE [LARGE SCALE GENOMIC DNA]</scope>
    <source>
        <strain evidence="8 9">NBRC 102429</strain>
    </source>
</reference>
<evidence type="ECO:0000256" key="5">
    <source>
        <dbReference type="ARBA" id="ARBA00023136"/>
    </source>
</evidence>
<evidence type="ECO:0000259" key="7">
    <source>
        <dbReference type="PROSITE" id="PS50850"/>
    </source>
</evidence>
<evidence type="ECO:0000313" key="8">
    <source>
        <dbReference type="EMBL" id="GEN31626.1"/>
    </source>
</evidence>
<sequence>MILYPAIFIYGLDMLLLSQTTHSFTFLLAGGLIGLGYGTIVPSIQTMAINHVEPHRRGVATGTFFTFLDTGIGAGSFILGIVAQLSGLRQLYFYSSIMIFLCIGVYYMIHGRKQK</sequence>
<dbReference type="PANTHER" id="PTHR23531">
    <property type="entry name" value="QUINOLENE RESISTANCE PROTEIN NORA"/>
    <property type="match status" value="1"/>
</dbReference>
<accession>A0A511UYB5</accession>
<comment type="caution">
    <text evidence="8">The sequence shown here is derived from an EMBL/GenBank/DDBJ whole genome shotgun (WGS) entry which is preliminary data.</text>
</comment>
<dbReference type="EMBL" id="BJXW01000021">
    <property type="protein sequence ID" value="GEN31626.1"/>
    <property type="molecule type" value="Genomic_DNA"/>
</dbReference>
<dbReference type="PANTHER" id="PTHR23531:SF2">
    <property type="entry name" value="PERMEASE"/>
    <property type="match status" value="1"/>
</dbReference>
<dbReference type="GO" id="GO:0005886">
    <property type="term" value="C:plasma membrane"/>
    <property type="evidence" value="ECO:0007669"/>
    <property type="project" value="UniProtKB-SubCell"/>
</dbReference>
<keyword evidence="3 6" id="KW-0812">Transmembrane</keyword>
<name>A0A511UYB5_9BACI</name>
<dbReference type="PROSITE" id="PS50850">
    <property type="entry name" value="MFS"/>
    <property type="match status" value="1"/>
</dbReference>
<dbReference type="Gene3D" id="1.20.1250.20">
    <property type="entry name" value="MFS general substrate transporter like domains"/>
    <property type="match status" value="1"/>
</dbReference>
<dbReference type="Pfam" id="PF07690">
    <property type="entry name" value="MFS_1"/>
    <property type="match status" value="1"/>
</dbReference>
<feature type="transmembrane region" description="Helical" evidence="6">
    <location>
        <begin position="64"/>
        <end position="85"/>
    </location>
</feature>
<keyword evidence="5 6" id="KW-0472">Membrane</keyword>
<dbReference type="AlphaFoldDB" id="A0A511UYB5"/>
<keyword evidence="2" id="KW-0813">Transport</keyword>
<keyword evidence="9" id="KW-1185">Reference proteome</keyword>
<feature type="transmembrane region" description="Helical" evidence="6">
    <location>
        <begin position="24"/>
        <end position="44"/>
    </location>
</feature>
<protein>
    <recommendedName>
        <fullName evidence="7">Major facilitator superfamily (MFS) profile domain-containing protein</fullName>
    </recommendedName>
</protein>